<organism evidence="1 2">
    <name type="scientific">Nesidiocoris tenuis</name>
    <dbReference type="NCBI Taxonomy" id="355587"/>
    <lineage>
        <taxon>Eukaryota</taxon>
        <taxon>Metazoa</taxon>
        <taxon>Ecdysozoa</taxon>
        <taxon>Arthropoda</taxon>
        <taxon>Hexapoda</taxon>
        <taxon>Insecta</taxon>
        <taxon>Pterygota</taxon>
        <taxon>Neoptera</taxon>
        <taxon>Paraneoptera</taxon>
        <taxon>Hemiptera</taxon>
        <taxon>Heteroptera</taxon>
        <taxon>Panheteroptera</taxon>
        <taxon>Cimicomorpha</taxon>
        <taxon>Miridae</taxon>
        <taxon>Dicyphina</taxon>
        <taxon>Nesidiocoris</taxon>
    </lineage>
</organism>
<name>A0A6H5FZU8_9HEMI</name>
<feature type="non-terminal residue" evidence="1">
    <location>
        <position position="88"/>
    </location>
</feature>
<keyword evidence="2" id="KW-1185">Reference proteome</keyword>
<evidence type="ECO:0000313" key="2">
    <source>
        <dbReference type="Proteomes" id="UP000479000"/>
    </source>
</evidence>
<dbReference type="AlphaFoldDB" id="A0A6H5FZU8"/>
<reference evidence="1 2" key="1">
    <citation type="submission" date="2020-02" db="EMBL/GenBank/DDBJ databases">
        <authorList>
            <person name="Ferguson B K."/>
        </authorList>
    </citation>
    <scope>NUCLEOTIDE SEQUENCE [LARGE SCALE GENOMIC DNA]</scope>
</reference>
<protein>
    <submittedName>
        <fullName evidence="1">Uncharacterized protein</fullName>
    </submittedName>
</protein>
<dbReference type="EMBL" id="CADCXU010002854">
    <property type="protein sequence ID" value="CAA9994956.1"/>
    <property type="molecule type" value="Genomic_DNA"/>
</dbReference>
<gene>
    <name evidence="1" type="ORF">NTEN_LOCUS1767</name>
</gene>
<sequence>MGGIPTFNQGKCRGTLSIPISKSTSIILNKQFGAEMTFAWQAAVKTLFRDRSHSRTVGEMEAGKMETAFYQERNTRVPSVRQSILRQE</sequence>
<dbReference type="Proteomes" id="UP000479000">
    <property type="component" value="Unassembled WGS sequence"/>
</dbReference>
<accession>A0A6H5FZU8</accession>
<evidence type="ECO:0000313" key="1">
    <source>
        <dbReference type="EMBL" id="CAA9994956.1"/>
    </source>
</evidence>
<proteinExistence type="predicted"/>